<dbReference type="EMBL" id="BAABGY010000007">
    <property type="protein sequence ID" value="GAA4329458.1"/>
    <property type="molecule type" value="Genomic_DNA"/>
</dbReference>
<feature type="domain" description="DNA polymerase III delta N-terminal" evidence="9">
    <location>
        <begin position="19"/>
        <end position="131"/>
    </location>
</feature>
<evidence type="ECO:0000256" key="3">
    <source>
        <dbReference type="ARBA" id="ARBA00022679"/>
    </source>
</evidence>
<proteinExistence type="inferred from homology"/>
<evidence type="ECO:0000256" key="2">
    <source>
        <dbReference type="ARBA" id="ARBA00017703"/>
    </source>
</evidence>
<evidence type="ECO:0000313" key="10">
    <source>
        <dbReference type="EMBL" id="GAA4329458.1"/>
    </source>
</evidence>
<evidence type="ECO:0000256" key="4">
    <source>
        <dbReference type="ARBA" id="ARBA00022695"/>
    </source>
</evidence>
<dbReference type="Gene3D" id="1.20.272.10">
    <property type="match status" value="1"/>
</dbReference>
<dbReference type="InterPro" id="IPR027417">
    <property type="entry name" value="P-loop_NTPase"/>
</dbReference>
<evidence type="ECO:0000256" key="7">
    <source>
        <dbReference type="ARBA" id="ARBA00034754"/>
    </source>
</evidence>
<name>A0ABP8GST2_9BACT</name>
<dbReference type="Proteomes" id="UP001501725">
    <property type="component" value="Unassembled WGS sequence"/>
</dbReference>
<protein>
    <recommendedName>
        <fullName evidence="2">DNA polymerase III subunit delta</fullName>
        <ecNumber evidence="1">2.7.7.7</ecNumber>
    </recommendedName>
</protein>
<keyword evidence="11" id="KW-1185">Reference proteome</keyword>
<accession>A0ABP8GST2</accession>
<evidence type="ECO:0000256" key="6">
    <source>
        <dbReference type="ARBA" id="ARBA00022932"/>
    </source>
</evidence>
<evidence type="ECO:0000259" key="9">
    <source>
        <dbReference type="Pfam" id="PF06144"/>
    </source>
</evidence>
<dbReference type="InterPro" id="IPR010372">
    <property type="entry name" value="DNA_pol3_delta_N"/>
</dbReference>
<dbReference type="Pfam" id="PF06144">
    <property type="entry name" value="DNA_pol3_delta"/>
    <property type="match status" value="1"/>
</dbReference>
<dbReference type="NCBIfam" id="TIGR01128">
    <property type="entry name" value="holA"/>
    <property type="match status" value="1"/>
</dbReference>
<organism evidence="10 11">
    <name type="scientific">Flaviaesturariibacter amylovorans</name>
    <dbReference type="NCBI Taxonomy" id="1084520"/>
    <lineage>
        <taxon>Bacteria</taxon>
        <taxon>Pseudomonadati</taxon>
        <taxon>Bacteroidota</taxon>
        <taxon>Chitinophagia</taxon>
        <taxon>Chitinophagales</taxon>
        <taxon>Chitinophagaceae</taxon>
        <taxon>Flaviaestuariibacter</taxon>
    </lineage>
</organism>
<dbReference type="SUPFAM" id="SSF52540">
    <property type="entry name" value="P-loop containing nucleoside triphosphate hydrolases"/>
    <property type="match status" value="1"/>
</dbReference>
<dbReference type="PANTHER" id="PTHR34388">
    <property type="entry name" value="DNA POLYMERASE III SUBUNIT DELTA"/>
    <property type="match status" value="1"/>
</dbReference>
<comment type="similarity">
    <text evidence="7">Belongs to the DNA polymerase HolA subunit family.</text>
</comment>
<evidence type="ECO:0000256" key="5">
    <source>
        <dbReference type="ARBA" id="ARBA00022705"/>
    </source>
</evidence>
<dbReference type="RefSeq" id="WP_345255482.1">
    <property type="nucleotide sequence ID" value="NZ_BAABGY010000007.1"/>
</dbReference>
<dbReference type="InterPro" id="IPR005790">
    <property type="entry name" value="DNA_polIII_delta"/>
</dbReference>
<dbReference type="InterPro" id="IPR008921">
    <property type="entry name" value="DNA_pol3_clamp-load_cplx_C"/>
</dbReference>
<reference evidence="11" key="1">
    <citation type="journal article" date="2019" name="Int. J. Syst. Evol. Microbiol.">
        <title>The Global Catalogue of Microorganisms (GCM) 10K type strain sequencing project: providing services to taxonomists for standard genome sequencing and annotation.</title>
        <authorList>
            <consortium name="The Broad Institute Genomics Platform"/>
            <consortium name="The Broad Institute Genome Sequencing Center for Infectious Disease"/>
            <person name="Wu L."/>
            <person name="Ma J."/>
        </authorList>
    </citation>
    <scope>NUCLEOTIDE SEQUENCE [LARGE SCALE GENOMIC DNA]</scope>
    <source>
        <strain evidence="11">JCM 17919</strain>
    </source>
</reference>
<dbReference type="SUPFAM" id="SSF48019">
    <property type="entry name" value="post-AAA+ oligomerization domain-like"/>
    <property type="match status" value="1"/>
</dbReference>
<dbReference type="Gene3D" id="3.40.50.300">
    <property type="entry name" value="P-loop containing nucleotide triphosphate hydrolases"/>
    <property type="match status" value="1"/>
</dbReference>
<evidence type="ECO:0000313" key="11">
    <source>
        <dbReference type="Proteomes" id="UP001501725"/>
    </source>
</evidence>
<evidence type="ECO:0000256" key="8">
    <source>
        <dbReference type="ARBA" id="ARBA00049244"/>
    </source>
</evidence>
<keyword evidence="5" id="KW-0235">DNA replication</keyword>
<keyword evidence="4" id="KW-0548">Nucleotidyltransferase</keyword>
<dbReference type="PANTHER" id="PTHR34388:SF1">
    <property type="entry name" value="DNA POLYMERASE III SUBUNIT DELTA"/>
    <property type="match status" value="1"/>
</dbReference>
<gene>
    <name evidence="10" type="primary">holA</name>
    <name evidence="10" type="ORF">GCM10023184_19990</name>
</gene>
<dbReference type="Gene3D" id="1.10.8.60">
    <property type="match status" value="1"/>
</dbReference>
<keyword evidence="6" id="KW-0239">DNA-directed DNA polymerase</keyword>
<comment type="caution">
    <text evidence="10">The sequence shown here is derived from an EMBL/GenBank/DDBJ whole genome shotgun (WGS) entry which is preliminary data.</text>
</comment>
<dbReference type="EC" id="2.7.7.7" evidence="1"/>
<evidence type="ECO:0000256" key="1">
    <source>
        <dbReference type="ARBA" id="ARBA00012417"/>
    </source>
</evidence>
<sequence>MSAQKIIGELKKGLYKPVYWLEGEEEYFIDQVMDYAEHHILSESEAGFNKTVFYGRDADWASVINACRRYPMFAERQVVLLREAQSMRDIEKLEAYIEKPLPSTLLFVAYKGKKVDGRTKLAKILKEKSVLYTTKKLYEKDLPEWTQEVVKAAGFTIEPKALHLLIDHIGNDLSRIYNEVQKMTLNLAGRKTITPDDIEQFVGISKEYNVFELQDALARRDYYKAMRIVNYFDHNPKAAPLPLVFPSLYGFFSKLQVVHSAPPGQEKALAASIGINEWKLKDYVQAAKQYAPHTVEKNLLLLHQYNLKSVGVDDAGSGDGELLKELVVKMIMD</sequence>
<comment type="catalytic activity">
    <reaction evidence="8">
        <text>DNA(n) + a 2'-deoxyribonucleoside 5'-triphosphate = DNA(n+1) + diphosphate</text>
        <dbReference type="Rhea" id="RHEA:22508"/>
        <dbReference type="Rhea" id="RHEA-COMP:17339"/>
        <dbReference type="Rhea" id="RHEA-COMP:17340"/>
        <dbReference type="ChEBI" id="CHEBI:33019"/>
        <dbReference type="ChEBI" id="CHEBI:61560"/>
        <dbReference type="ChEBI" id="CHEBI:173112"/>
        <dbReference type="EC" id="2.7.7.7"/>
    </reaction>
</comment>
<keyword evidence="3" id="KW-0808">Transferase</keyword>